<keyword evidence="1" id="KW-0732">Signal</keyword>
<organism evidence="3 5">
    <name type="scientific">Jannaschia seohaensis</name>
    <dbReference type="NCBI Taxonomy" id="475081"/>
    <lineage>
        <taxon>Bacteria</taxon>
        <taxon>Pseudomonadati</taxon>
        <taxon>Pseudomonadota</taxon>
        <taxon>Alphaproteobacteria</taxon>
        <taxon>Rhodobacterales</taxon>
        <taxon>Roseobacteraceae</taxon>
        <taxon>Jannaschia</taxon>
    </lineage>
</organism>
<evidence type="ECO:0000313" key="3">
    <source>
        <dbReference type="EMBL" id="SSA41339.1"/>
    </source>
</evidence>
<dbReference type="Gene3D" id="2.40.50.90">
    <property type="match status" value="1"/>
</dbReference>
<evidence type="ECO:0008006" key="6">
    <source>
        <dbReference type="Google" id="ProtNLM"/>
    </source>
</evidence>
<reference evidence="2 4" key="2">
    <citation type="submission" date="2018-03" db="EMBL/GenBank/DDBJ databases">
        <title>Genomic Encyclopedia of Archaeal and Bacterial Type Strains, Phase II (KMG-II): from individual species to whole genera.</title>
        <authorList>
            <person name="Goeker M."/>
        </authorList>
    </citation>
    <scope>NUCLEOTIDE SEQUENCE [LARGE SCALE GENOMIC DNA]</scope>
    <source>
        <strain evidence="2 4">DSM 25227</strain>
    </source>
</reference>
<feature type="chain" id="PRO_5036058907" description="Thermonuclease family protein" evidence="1">
    <location>
        <begin position="25"/>
        <end position="129"/>
    </location>
</feature>
<keyword evidence="4" id="KW-1185">Reference proteome</keyword>
<dbReference type="InterPro" id="IPR035437">
    <property type="entry name" value="SNase_OB-fold_sf"/>
</dbReference>
<evidence type="ECO:0000256" key="1">
    <source>
        <dbReference type="SAM" id="SignalP"/>
    </source>
</evidence>
<evidence type="ECO:0000313" key="2">
    <source>
        <dbReference type="EMBL" id="PWJ20929.1"/>
    </source>
</evidence>
<dbReference type="Proteomes" id="UP000251571">
    <property type="component" value="Unassembled WGS sequence"/>
</dbReference>
<dbReference type="Proteomes" id="UP000245839">
    <property type="component" value="Unassembled WGS sequence"/>
</dbReference>
<dbReference type="EMBL" id="QGDJ01000002">
    <property type="protein sequence ID" value="PWJ20929.1"/>
    <property type="molecule type" value="Genomic_DNA"/>
</dbReference>
<dbReference type="EMBL" id="UETC01000002">
    <property type="protein sequence ID" value="SSA41339.1"/>
    <property type="molecule type" value="Genomic_DNA"/>
</dbReference>
<feature type="signal peptide" evidence="1">
    <location>
        <begin position="1"/>
        <end position="24"/>
    </location>
</feature>
<protein>
    <recommendedName>
        <fullName evidence="6">Thermonuclease family protein</fullName>
    </recommendedName>
</protein>
<name>A0A2Y9AFI3_9RHOB</name>
<evidence type="ECO:0000313" key="5">
    <source>
        <dbReference type="Proteomes" id="UP000251571"/>
    </source>
</evidence>
<gene>
    <name evidence="2" type="ORF">BCF38_102175</name>
    <name evidence="3" type="ORF">SAMN05421539_102175</name>
</gene>
<proteinExistence type="predicted"/>
<accession>A0A2Y9AFI3</accession>
<evidence type="ECO:0000313" key="4">
    <source>
        <dbReference type="Proteomes" id="UP000245839"/>
    </source>
</evidence>
<reference evidence="3 5" key="1">
    <citation type="submission" date="2016-10" db="EMBL/GenBank/DDBJ databases">
        <authorList>
            <person name="Cai Z."/>
        </authorList>
    </citation>
    <scope>NUCLEOTIDE SEQUENCE [LARGE SCALE GENOMIC DNA]</scope>
    <source>
        <strain evidence="3 5">DSM 25227</strain>
    </source>
</reference>
<sequence>MMNGHLNLLARAVTLALATLRALADRVIDDDSLHGDPVNQRLPLRDGAPFDARDTWRSGCPAEAALGEMATAALRMLMAEGATVHVLPGTCGFDRGCAWVELSDRTDAGELLLALGLTQPEQNADWCGR</sequence>
<dbReference type="AlphaFoldDB" id="A0A2Y9AFI3"/>